<organism evidence="11 12">
    <name type="scientific">Pedosphaera parvula (strain Ellin514)</name>
    <dbReference type="NCBI Taxonomy" id="320771"/>
    <lineage>
        <taxon>Bacteria</taxon>
        <taxon>Pseudomonadati</taxon>
        <taxon>Verrucomicrobiota</taxon>
        <taxon>Pedosphaerae</taxon>
        <taxon>Pedosphaerales</taxon>
        <taxon>Pedosphaeraceae</taxon>
        <taxon>Pedosphaera</taxon>
    </lineage>
</organism>
<evidence type="ECO:0000256" key="4">
    <source>
        <dbReference type="ARBA" id="ARBA00022692"/>
    </source>
</evidence>
<sequence>MLANIVVQFFLKGGPVMWPILVCAVIAVAVVGERTFWWLRESRKRDPQKLEQLLAALENSDVPQATKLSKGSEDPVIRMIYRGLNHVNASMQGALQLAAGIELERAGRFLTVMDTLVTLAPLLGLLGTVTGLMRAFLSIGDAELSVMAVTGGIGEALIATACGLGIAIISLIPYNYFNRKITRLQFELETAATNVEVMVNATKMNEVNNRQLSPAPAAR</sequence>
<evidence type="ECO:0000256" key="5">
    <source>
        <dbReference type="ARBA" id="ARBA00022927"/>
    </source>
</evidence>
<evidence type="ECO:0000256" key="7">
    <source>
        <dbReference type="ARBA" id="ARBA00023136"/>
    </source>
</evidence>
<keyword evidence="4 9" id="KW-0812">Transmembrane</keyword>
<dbReference type="GO" id="GO:0005886">
    <property type="term" value="C:plasma membrane"/>
    <property type="evidence" value="ECO:0007669"/>
    <property type="project" value="UniProtKB-SubCell"/>
</dbReference>
<keyword evidence="5 8" id="KW-0653">Protein transport</keyword>
<evidence type="ECO:0000313" key="11">
    <source>
        <dbReference type="EMBL" id="EEF59556.1"/>
    </source>
</evidence>
<dbReference type="AlphaFoldDB" id="B9XKR3"/>
<comment type="caution">
    <text evidence="11">The sequence shown here is derived from an EMBL/GenBank/DDBJ whole genome shotgun (WGS) entry which is preliminary data.</text>
</comment>
<dbReference type="PANTHER" id="PTHR30625">
    <property type="entry name" value="PROTEIN TOLQ"/>
    <property type="match status" value="1"/>
</dbReference>
<dbReference type="PANTHER" id="PTHR30625:SF15">
    <property type="entry name" value="BIOPOLYMER TRANSPORT PROTEIN EXBB"/>
    <property type="match status" value="1"/>
</dbReference>
<protein>
    <submittedName>
        <fullName evidence="11">MotA/TolQ/ExbB proton channel</fullName>
    </submittedName>
</protein>
<keyword evidence="6 9" id="KW-1133">Transmembrane helix</keyword>
<comment type="subcellular location">
    <subcellularLocation>
        <location evidence="1">Cell membrane</location>
        <topology evidence="1">Multi-pass membrane protein</topology>
    </subcellularLocation>
    <subcellularLocation>
        <location evidence="8">Membrane</location>
        <topology evidence="8">Multi-pass membrane protein</topology>
    </subcellularLocation>
</comment>
<evidence type="ECO:0000259" key="10">
    <source>
        <dbReference type="Pfam" id="PF01618"/>
    </source>
</evidence>
<accession>B9XKR3</accession>
<dbReference type="Proteomes" id="UP000003688">
    <property type="component" value="Unassembled WGS sequence"/>
</dbReference>
<gene>
    <name evidence="11" type="ORF">Cflav_PD2463</name>
</gene>
<dbReference type="InterPro" id="IPR050790">
    <property type="entry name" value="ExbB/TolQ_transport"/>
</dbReference>
<evidence type="ECO:0000256" key="1">
    <source>
        <dbReference type="ARBA" id="ARBA00004651"/>
    </source>
</evidence>
<keyword evidence="2 8" id="KW-0813">Transport</keyword>
<dbReference type="EMBL" id="ABOX02000026">
    <property type="protein sequence ID" value="EEF59556.1"/>
    <property type="molecule type" value="Genomic_DNA"/>
</dbReference>
<evidence type="ECO:0000256" key="2">
    <source>
        <dbReference type="ARBA" id="ARBA00022448"/>
    </source>
</evidence>
<feature type="transmembrane region" description="Helical" evidence="9">
    <location>
        <begin position="115"/>
        <end position="137"/>
    </location>
</feature>
<keyword evidence="3" id="KW-1003">Cell membrane</keyword>
<evidence type="ECO:0000256" key="9">
    <source>
        <dbReference type="SAM" id="Phobius"/>
    </source>
</evidence>
<feature type="transmembrane region" description="Helical" evidence="9">
    <location>
        <begin position="16"/>
        <end position="39"/>
    </location>
</feature>
<name>B9XKR3_PEDPL</name>
<dbReference type="GO" id="GO:0017038">
    <property type="term" value="P:protein import"/>
    <property type="evidence" value="ECO:0007669"/>
    <property type="project" value="TreeGrafter"/>
</dbReference>
<dbReference type="InterPro" id="IPR002898">
    <property type="entry name" value="MotA_ExbB_proton_chnl"/>
</dbReference>
<keyword evidence="12" id="KW-1185">Reference proteome</keyword>
<evidence type="ECO:0000313" key="12">
    <source>
        <dbReference type="Proteomes" id="UP000003688"/>
    </source>
</evidence>
<evidence type="ECO:0000256" key="8">
    <source>
        <dbReference type="RuleBase" id="RU004057"/>
    </source>
</evidence>
<feature type="domain" description="MotA/TolQ/ExbB proton channel" evidence="10">
    <location>
        <begin position="75"/>
        <end position="189"/>
    </location>
</feature>
<dbReference type="STRING" id="320771.Cflav_PD2463"/>
<reference evidence="11 12" key="1">
    <citation type="journal article" date="2011" name="J. Bacteriol.">
        <title>Genome sequence of 'Pedosphaera parvula' Ellin514, an aerobic Verrucomicrobial isolate from pasture soil.</title>
        <authorList>
            <person name="Kant R."/>
            <person name="van Passel M.W."/>
            <person name="Sangwan P."/>
            <person name="Palva A."/>
            <person name="Lucas S."/>
            <person name="Copeland A."/>
            <person name="Lapidus A."/>
            <person name="Glavina Del Rio T."/>
            <person name="Dalin E."/>
            <person name="Tice H."/>
            <person name="Bruce D."/>
            <person name="Goodwin L."/>
            <person name="Pitluck S."/>
            <person name="Chertkov O."/>
            <person name="Larimer F.W."/>
            <person name="Land M.L."/>
            <person name="Hauser L."/>
            <person name="Brettin T.S."/>
            <person name="Detter J.C."/>
            <person name="Han S."/>
            <person name="de Vos W.M."/>
            <person name="Janssen P.H."/>
            <person name="Smidt H."/>
        </authorList>
    </citation>
    <scope>NUCLEOTIDE SEQUENCE [LARGE SCALE GENOMIC DNA]</scope>
    <source>
        <strain evidence="11 12">Ellin514</strain>
    </source>
</reference>
<comment type="similarity">
    <text evidence="8">Belongs to the exbB/tolQ family.</text>
</comment>
<dbReference type="Pfam" id="PF01618">
    <property type="entry name" value="MotA_ExbB"/>
    <property type="match status" value="1"/>
</dbReference>
<dbReference type="RefSeq" id="WP_007416399.1">
    <property type="nucleotide sequence ID" value="NZ_ABOX02000026.1"/>
</dbReference>
<keyword evidence="7 9" id="KW-0472">Membrane</keyword>
<dbReference type="OrthoDB" id="4045at2"/>
<evidence type="ECO:0000256" key="6">
    <source>
        <dbReference type="ARBA" id="ARBA00022989"/>
    </source>
</evidence>
<evidence type="ECO:0000256" key="3">
    <source>
        <dbReference type="ARBA" id="ARBA00022475"/>
    </source>
</evidence>
<proteinExistence type="inferred from homology"/>
<feature type="transmembrane region" description="Helical" evidence="9">
    <location>
        <begin position="157"/>
        <end position="177"/>
    </location>
</feature>